<feature type="domain" description="AMP-dependent synthetase/ligase" evidence="1">
    <location>
        <begin position="90"/>
        <end position="169"/>
    </location>
</feature>
<dbReference type="InterPro" id="IPR020845">
    <property type="entry name" value="AMP-binding_CS"/>
</dbReference>
<reference evidence="2 3" key="1">
    <citation type="submission" date="2024-01" db="EMBL/GenBank/DDBJ databases">
        <title>The genomes of 5 underutilized Papilionoideae crops provide insights into root nodulation and disease resistanc.</title>
        <authorList>
            <person name="Yuan L."/>
        </authorList>
    </citation>
    <scope>NUCLEOTIDE SEQUENCE [LARGE SCALE GENOMIC DNA]</scope>
    <source>
        <strain evidence="2">ZHUSHIDOU_FW_LH</strain>
        <tissue evidence="2">Leaf</tissue>
    </source>
</reference>
<dbReference type="PANTHER" id="PTHR22754:SF32">
    <property type="entry name" value="DISCO-INTERACTING PROTEIN 2"/>
    <property type="match status" value="1"/>
</dbReference>
<evidence type="ECO:0000313" key="2">
    <source>
        <dbReference type="EMBL" id="KAK7273719.1"/>
    </source>
</evidence>
<organism evidence="2 3">
    <name type="scientific">Crotalaria pallida</name>
    <name type="common">Smooth rattlebox</name>
    <name type="synonym">Crotalaria striata</name>
    <dbReference type="NCBI Taxonomy" id="3830"/>
    <lineage>
        <taxon>Eukaryota</taxon>
        <taxon>Viridiplantae</taxon>
        <taxon>Streptophyta</taxon>
        <taxon>Embryophyta</taxon>
        <taxon>Tracheophyta</taxon>
        <taxon>Spermatophyta</taxon>
        <taxon>Magnoliopsida</taxon>
        <taxon>eudicotyledons</taxon>
        <taxon>Gunneridae</taxon>
        <taxon>Pentapetalae</taxon>
        <taxon>rosids</taxon>
        <taxon>fabids</taxon>
        <taxon>Fabales</taxon>
        <taxon>Fabaceae</taxon>
        <taxon>Papilionoideae</taxon>
        <taxon>50 kb inversion clade</taxon>
        <taxon>genistoids sensu lato</taxon>
        <taxon>core genistoids</taxon>
        <taxon>Crotalarieae</taxon>
        <taxon>Crotalaria</taxon>
    </lineage>
</organism>
<proteinExistence type="predicted"/>
<dbReference type="AlphaFoldDB" id="A0AAN9FCB4"/>
<dbReference type="InterPro" id="IPR000873">
    <property type="entry name" value="AMP-dep_synth/lig_dom"/>
</dbReference>
<dbReference type="SUPFAM" id="SSF52540">
    <property type="entry name" value="P-loop containing nucleoside triphosphate hydrolases"/>
    <property type="match status" value="1"/>
</dbReference>
<keyword evidence="3" id="KW-1185">Reference proteome</keyword>
<accession>A0AAN9FCB4</accession>
<evidence type="ECO:0000259" key="1">
    <source>
        <dbReference type="Pfam" id="PF00501"/>
    </source>
</evidence>
<dbReference type="PANTHER" id="PTHR22754">
    <property type="entry name" value="DISCO-INTERACTING PROTEIN 2 DIP2 -RELATED"/>
    <property type="match status" value="1"/>
</dbReference>
<dbReference type="PROSITE" id="PS00455">
    <property type="entry name" value="AMP_BINDING"/>
    <property type="match status" value="1"/>
</dbReference>
<dbReference type="InterPro" id="IPR042099">
    <property type="entry name" value="ANL_N_sf"/>
</dbReference>
<dbReference type="Gene3D" id="3.40.50.300">
    <property type="entry name" value="P-loop containing nucleotide triphosphate hydrolases"/>
    <property type="match status" value="1"/>
</dbReference>
<dbReference type="Pfam" id="PF00501">
    <property type="entry name" value="AMP-binding"/>
    <property type="match status" value="1"/>
</dbReference>
<protein>
    <recommendedName>
        <fullName evidence="1">AMP-dependent synthetase/ligase domain-containing protein</fullName>
    </recommendedName>
</protein>
<dbReference type="Proteomes" id="UP001372338">
    <property type="component" value="Unassembled WGS sequence"/>
</dbReference>
<name>A0AAN9FCB4_CROPI</name>
<dbReference type="Gene3D" id="3.40.50.12780">
    <property type="entry name" value="N-terminal domain of ligase-like"/>
    <property type="match status" value="1"/>
</dbReference>
<dbReference type="SUPFAM" id="SSF56801">
    <property type="entry name" value="Acetyl-CoA synthetase-like"/>
    <property type="match status" value="1"/>
</dbReference>
<comment type="caution">
    <text evidence="2">The sequence shown here is derived from an EMBL/GenBank/DDBJ whole genome shotgun (WGS) entry which is preliminary data.</text>
</comment>
<evidence type="ECO:0000313" key="3">
    <source>
        <dbReference type="Proteomes" id="UP001372338"/>
    </source>
</evidence>
<sequence length="313" mass="34054">MTDFCAPISNSHSSSSFYPFSFSFSLTIRDAVAAAQPNRAVDSLLAYHSAVRGGSLKNFISLTRKNGKSSARWPNLPWLHTDTWVKNSKSMVLDHLADQSETQPGDICFLQFTSGSTGDAKGVMITHGALIHNVKLMRSRYKSTSRTVLVSWLPQYHDMGLIGGLFTSLDFTGVPAVVDLACMRDAMNKLGGDSNKKGKQASRIAAGPAAFHFIFNASNFNARNMMEVMANVRKILEVLMNKENFGKFHGYQIRGISGAPVEPQCMGMSEPLNKLKGELLKDGVSVNVLTGLGGSGKSTLAKKLCWDPQIKGK</sequence>
<gene>
    <name evidence="2" type="ORF">RIF29_14779</name>
</gene>
<dbReference type="EMBL" id="JAYWIO010000003">
    <property type="protein sequence ID" value="KAK7273719.1"/>
    <property type="molecule type" value="Genomic_DNA"/>
</dbReference>
<dbReference type="InterPro" id="IPR027417">
    <property type="entry name" value="P-loop_NTPase"/>
</dbReference>